<feature type="chain" id="PRO_5002365322" evidence="1">
    <location>
        <begin position="24"/>
        <end position="77"/>
    </location>
</feature>
<dbReference type="Proteomes" id="UP000026962">
    <property type="component" value="Chromosome 3"/>
</dbReference>
<dbReference type="Gramene" id="OPUNC03G30320.1">
    <property type="protein sequence ID" value="OPUNC03G30320.1"/>
    <property type="gene ID" value="OPUNC03G30320"/>
</dbReference>
<evidence type="ECO:0000313" key="3">
    <source>
        <dbReference type="Proteomes" id="UP000026962"/>
    </source>
</evidence>
<evidence type="ECO:0000256" key="1">
    <source>
        <dbReference type="SAM" id="SignalP"/>
    </source>
</evidence>
<feature type="signal peptide" evidence="1">
    <location>
        <begin position="1"/>
        <end position="23"/>
    </location>
</feature>
<reference evidence="2" key="2">
    <citation type="submission" date="2018-05" db="EMBL/GenBank/DDBJ databases">
        <title>OpunRS2 (Oryza punctata Reference Sequence Version 2).</title>
        <authorList>
            <person name="Zhang J."/>
            <person name="Kudrna D."/>
            <person name="Lee S."/>
            <person name="Talag J."/>
            <person name="Welchert J."/>
            <person name="Wing R.A."/>
        </authorList>
    </citation>
    <scope>NUCLEOTIDE SEQUENCE [LARGE SCALE GENOMIC DNA]</scope>
</reference>
<dbReference type="HOGENOM" id="CLU_2779904_0_0_1"/>
<dbReference type="EnsemblPlants" id="OPUNC03G30320.1">
    <property type="protein sequence ID" value="OPUNC03G30320.1"/>
    <property type="gene ID" value="OPUNC03G30320"/>
</dbReference>
<dbReference type="AlphaFoldDB" id="A0A0E0KIN7"/>
<protein>
    <submittedName>
        <fullName evidence="2">Uncharacterized protein</fullName>
    </submittedName>
</protein>
<sequence length="77" mass="7907">MAGVLKLLLVLVLLISASDGSDASRHLKGDAIERSGAAAGEALMVSAVRALMVSKAKAGHSGCTYDPNTTIGRRCRP</sequence>
<organism evidence="2">
    <name type="scientific">Oryza punctata</name>
    <name type="common">Red rice</name>
    <dbReference type="NCBI Taxonomy" id="4537"/>
    <lineage>
        <taxon>Eukaryota</taxon>
        <taxon>Viridiplantae</taxon>
        <taxon>Streptophyta</taxon>
        <taxon>Embryophyta</taxon>
        <taxon>Tracheophyta</taxon>
        <taxon>Spermatophyta</taxon>
        <taxon>Magnoliopsida</taxon>
        <taxon>Liliopsida</taxon>
        <taxon>Poales</taxon>
        <taxon>Poaceae</taxon>
        <taxon>BOP clade</taxon>
        <taxon>Oryzoideae</taxon>
        <taxon>Oryzeae</taxon>
        <taxon>Oryzinae</taxon>
        <taxon>Oryza</taxon>
    </lineage>
</organism>
<proteinExistence type="predicted"/>
<dbReference type="eggNOG" id="ENOG502R5VA">
    <property type="taxonomic scope" value="Eukaryota"/>
</dbReference>
<evidence type="ECO:0000313" key="2">
    <source>
        <dbReference type="EnsemblPlants" id="OPUNC03G30320.1"/>
    </source>
</evidence>
<keyword evidence="1" id="KW-0732">Signal</keyword>
<reference evidence="2" key="1">
    <citation type="submission" date="2015-04" db="UniProtKB">
        <authorList>
            <consortium name="EnsemblPlants"/>
        </authorList>
    </citation>
    <scope>IDENTIFICATION</scope>
</reference>
<keyword evidence="3" id="KW-1185">Reference proteome</keyword>
<dbReference type="OMA" id="SSCTWNP"/>
<accession>A0A0E0KIN7</accession>
<name>A0A0E0KIN7_ORYPU</name>